<proteinExistence type="predicted"/>
<dbReference type="Gene3D" id="2.40.330.10">
    <property type="entry name" value="DNA-binding pseudobarrel domain"/>
    <property type="match status" value="2"/>
</dbReference>
<accession>A0A9N7P188</accession>
<evidence type="ECO:0000256" key="1">
    <source>
        <dbReference type="ARBA" id="ARBA00004123"/>
    </source>
</evidence>
<dbReference type="EMBL" id="CACSLK010034108">
    <property type="protein sequence ID" value="CAA0841514.1"/>
    <property type="molecule type" value="Genomic_DNA"/>
</dbReference>
<dbReference type="Proteomes" id="UP001153555">
    <property type="component" value="Unassembled WGS sequence"/>
</dbReference>
<keyword evidence="2" id="KW-0805">Transcription regulation</keyword>
<comment type="subcellular location">
    <subcellularLocation>
        <location evidence="1">Nucleus</location>
    </subcellularLocation>
</comment>
<name>A0A9N7P188_STRHE</name>
<evidence type="ECO:0000313" key="7">
    <source>
        <dbReference type="Proteomes" id="UP001153555"/>
    </source>
</evidence>
<protein>
    <submittedName>
        <fullName evidence="6">B3 domain-containing protein</fullName>
    </submittedName>
</protein>
<dbReference type="AlphaFoldDB" id="A0A9N7P188"/>
<dbReference type="InterPro" id="IPR015300">
    <property type="entry name" value="DNA-bd_pseudobarrel_sf"/>
</dbReference>
<organism evidence="6 7">
    <name type="scientific">Striga hermonthica</name>
    <name type="common">Purple witchweed</name>
    <name type="synonym">Buchnera hermonthica</name>
    <dbReference type="NCBI Taxonomy" id="68872"/>
    <lineage>
        <taxon>Eukaryota</taxon>
        <taxon>Viridiplantae</taxon>
        <taxon>Streptophyta</taxon>
        <taxon>Embryophyta</taxon>
        <taxon>Tracheophyta</taxon>
        <taxon>Spermatophyta</taxon>
        <taxon>Magnoliopsida</taxon>
        <taxon>eudicotyledons</taxon>
        <taxon>Gunneridae</taxon>
        <taxon>Pentapetalae</taxon>
        <taxon>asterids</taxon>
        <taxon>lamiids</taxon>
        <taxon>Lamiales</taxon>
        <taxon>Orobanchaceae</taxon>
        <taxon>Buchnereae</taxon>
        <taxon>Striga</taxon>
    </lineage>
</organism>
<gene>
    <name evidence="6" type="ORF">SHERM_07525</name>
</gene>
<dbReference type="OrthoDB" id="1915967at2759"/>
<sequence length="305" mass="35208">MAYYNAVPQLLHDQWPIKKALTISDIDISHPFLTLSRQQVEAHIMVHMTPQLKDHLRAEGQVSFDTHDDDTNEIFSMKLKWRGSYYNLIGKWGKVVRTKRLEVGQEIKLRWLNSCLHFSVPQQQIVSVPPIRMVAFPLVHDSWPIRKTLTSSDVDPNHPFLPLPRKSVEEHVLAHWTFLERERLRKEEQMSLDARDYDTGEAHEMKLKWRGNYYNLIGKWGNIVRQRGLGVGQEIRLWWANSCLYFSVQDKLYVAGPGPDNWPIKKALTLSDVDTNHPFLTLPGKAVEDHILVVLGQPGPGAAEE</sequence>
<evidence type="ECO:0000256" key="3">
    <source>
        <dbReference type="ARBA" id="ARBA00023125"/>
    </source>
</evidence>
<dbReference type="PANTHER" id="PTHR34269:SF3">
    <property type="entry name" value="TF-B3 DOMAIN-CONTAINING PROTEIN"/>
    <property type="match status" value="1"/>
</dbReference>
<evidence type="ECO:0000256" key="5">
    <source>
        <dbReference type="ARBA" id="ARBA00023242"/>
    </source>
</evidence>
<evidence type="ECO:0000256" key="4">
    <source>
        <dbReference type="ARBA" id="ARBA00023163"/>
    </source>
</evidence>
<keyword evidence="5" id="KW-0539">Nucleus</keyword>
<comment type="caution">
    <text evidence="6">The sequence shown here is derived from an EMBL/GenBank/DDBJ whole genome shotgun (WGS) entry which is preliminary data.</text>
</comment>
<dbReference type="PANTHER" id="PTHR34269">
    <property type="entry name" value="TRANSCRIPTION FACTOR B3-DOMAIN FAMILY-RELATED"/>
    <property type="match status" value="1"/>
</dbReference>
<keyword evidence="7" id="KW-1185">Reference proteome</keyword>
<keyword evidence="4" id="KW-0804">Transcription</keyword>
<dbReference type="GO" id="GO:0005634">
    <property type="term" value="C:nucleus"/>
    <property type="evidence" value="ECO:0007669"/>
    <property type="project" value="UniProtKB-SubCell"/>
</dbReference>
<dbReference type="GO" id="GO:0003677">
    <property type="term" value="F:DNA binding"/>
    <property type="evidence" value="ECO:0007669"/>
    <property type="project" value="UniProtKB-KW"/>
</dbReference>
<dbReference type="InterPro" id="IPR051442">
    <property type="entry name" value="B3_domain"/>
</dbReference>
<reference evidence="6" key="1">
    <citation type="submission" date="2019-12" db="EMBL/GenBank/DDBJ databases">
        <authorList>
            <person name="Scholes J."/>
        </authorList>
    </citation>
    <scope>NUCLEOTIDE SEQUENCE</scope>
</reference>
<keyword evidence="3" id="KW-0238">DNA-binding</keyword>
<evidence type="ECO:0000256" key="2">
    <source>
        <dbReference type="ARBA" id="ARBA00023015"/>
    </source>
</evidence>
<evidence type="ECO:0000313" key="6">
    <source>
        <dbReference type="EMBL" id="CAA0841514.1"/>
    </source>
</evidence>
<dbReference type="SUPFAM" id="SSF101936">
    <property type="entry name" value="DNA-binding pseudobarrel domain"/>
    <property type="match status" value="2"/>
</dbReference>